<evidence type="ECO:0000313" key="4">
    <source>
        <dbReference type="Proteomes" id="UP000199481"/>
    </source>
</evidence>
<dbReference type="GO" id="GO:0010181">
    <property type="term" value="F:FMN binding"/>
    <property type="evidence" value="ECO:0007669"/>
    <property type="project" value="InterPro"/>
</dbReference>
<feature type="domain" description="FMN-binding" evidence="2">
    <location>
        <begin position="121"/>
        <end position="194"/>
    </location>
</feature>
<dbReference type="EMBL" id="FNJW01000008">
    <property type="protein sequence ID" value="SDQ29913.1"/>
    <property type="molecule type" value="Genomic_DNA"/>
</dbReference>
<dbReference type="GO" id="GO:0016020">
    <property type="term" value="C:membrane"/>
    <property type="evidence" value="ECO:0007669"/>
    <property type="project" value="InterPro"/>
</dbReference>
<proteinExistence type="predicted"/>
<dbReference type="RefSeq" id="WP_089977125.1">
    <property type="nucleotide sequence ID" value="NZ_CP084916.1"/>
</dbReference>
<keyword evidence="4" id="KW-1185">Reference proteome</keyword>
<dbReference type="InterPro" id="IPR035965">
    <property type="entry name" value="PAS-like_dom_sf"/>
</dbReference>
<dbReference type="Pfam" id="PF04205">
    <property type="entry name" value="FMN_bind"/>
    <property type="match status" value="2"/>
</dbReference>
<sequence length="361" mass="40070">MNNLKTGTYKGRATGYHDYITVDVKVDEGKIVNIDYTENETPNKGGVAVAKMVEEIIKRQSVEVDTISGATYASEGTLRAVDYALGVARGERAPIDGEFNEETGKIEHHFTPGTYSGNGDGYKGEINLNVTVSENKIEKIDYQGKETPDIGGEAIEDIIANVLRSQSSQIDTISGATFSSRGAQEALDYALGIARGEIDPEAAPQLEDLEPRIQFRGGSLTIEQIEAVLNALPVEITFVGPDLRFQYFNEDHHEFHRSQASLGSHFIDCHPPHVREFVGKLAGELADGTRKSETYWFTRKDGDRKIFVSYVPVFNRTGKNIGFMEYVQNGTPFIETIDEPNRRGELSNPTEPNPFAREKWN</sequence>
<feature type="domain" description="FMN-binding" evidence="2">
    <location>
        <begin position="15"/>
        <end position="88"/>
    </location>
</feature>
<protein>
    <recommendedName>
        <fullName evidence="2">FMN-binding domain-containing protein</fullName>
    </recommendedName>
</protein>
<evidence type="ECO:0000256" key="1">
    <source>
        <dbReference type="SAM" id="MobiDB-lite"/>
    </source>
</evidence>
<dbReference type="SUPFAM" id="SSF55785">
    <property type="entry name" value="PYP-like sensor domain (PAS domain)"/>
    <property type="match status" value="1"/>
</dbReference>
<name>A0A1H0ZRA6_9LACT</name>
<dbReference type="OrthoDB" id="9812295at2"/>
<organism evidence="3 4">
    <name type="scientific">Carnobacterium viridans</name>
    <dbReference type="NCBI Taxonomy" id="174587"/>
    <lineage>
        <taxon>Bacteria</taxon>
        <taxon>Bacillati</taxon>
        <taxon>Bacillota</taxon>
        <taxon>Bacilli</taxon>
        <taxon>Lactobacillales</taxon>
        <taxon>Carnobacteriaceae</taxon>
        <taxon>Carnobacterium</taxon>
    </lineage>
</organism>
<gene>
    <name evidence="3" type="ORF">SAMN04487752_1669</name>
</gene>
<evidence type="ECO:0000259" key="2">
    <source>
        <dbReference type="SMART" id="SM00900"/>
    </source>
</evidence>
<dbReference type="Pfam" id="PF13596">
    <property type="entry name" value="PAS_10"/>
    <property type="match status" value="1"/>
</dbReference>
<dbReference type="Gene3D" id="3.30.450.20">
    <property type="entry name" value="PAS domain"/>
    <property type="match status" value="1"/>
</dbReference>
<accession>A0A1H0ZRA6</accession>
<reference evidence="4" key="1">
    <citation type="submission" date="2016-10" db="EMBL/GenBank/DDBJ databases">
        <authorList>
            <person name="Varghese N."/>
            <person name="Submissions S."/>
        </authorList>
    </citation>
    <scope>NUCLEOTIDE SEQUENCE [LARGE SCALE GENOMIC DNA]</scope>
    <source>
        <strain evidence="4">MPL-11</strain>
    </source>
</reference>
<dbReference type="Proteomes" id="UP000199481">
    <property type="component" value="Unassembled WGS sequence"/>
</dbReference>
<dbReference type="Gene3D" id="3.90.1010.20">
    <property type="match status" value="2"/>
</dbReference>
<dbReference type="InterPro" id="IPR007329">
    <property type="entry name" value="FMN-bd"/>
</dbReference>
<evidence type="ECO:0000313" key="3">
    <source>
        <dbReference type="EMBL" id="SDQ29913.1"/>
    </source>
</evidence>
<dbReference type="SMART" id="SM00900">
    <property type="entry name" value="FMN_bind"/>
    <property type="match status" value="2"/>
</dbReference>
<dbReference type="AlphaFoldDB" id="A0A1H0ZRA6"/>
<feature type="region of interest" description="Disordered" evidence="1">
    <location>
        <begin position="339"/>
        <end position="361"/>
    </location>
</feature>